<organism evidence="2 3">
    <name type="scientific">Rhizopus microsporus</name>
    <dbReference type="NCBI Taxonomy" id="58291"/>
    <lineage>
        <taxon>Eukaryota</taxon>
        <taxon>Fungi</taxon>
        <taxon>Fungi incertae sedis</taxon>
        <taxon>Mucoromycota</taxon>
        <taxon>Mucoromycotina</taxon>
        <taxon>Mucoromycetes</taxon>
        <taxon>Mucorales</taxon>
        <taxon>Mucorineae</taxon>
        <taxon>Rhizopodaceae</taxon>
        <taxon>Rhizopus</taxon>
    </lineage>
</organism>
<feature type="compositionally biased region" description="Low complexity" evidence="1">
    <location>
        <begin position="1"/>
        <end position="37"/>
    </location>
</feature>
<evidence type="ECO:0000313" key="3">
    <source>
        <dbReference type="Proteomes" id="UP000242381"/>
    </source>
</evidence>
<dbReference type="AlphaFoldDB" id="A0A1X0RQ04"/>
<evidence type="ECO:0000256" key="1">
    <source>
        <dbReference type="SAM" id="MobiDB-lite"/>
    </source>
</evidence>
<reference evidence="2 3" key="1">
    <citation type="journal article" date="2016" name="Proc. Natl. Acad. Sci. U.S.A.">
        <title>Lipid metabolic changes in an early divergent fungus govern the establishment of a mutualistic symbiosis with endobacteria.</title>
        <authorList>
            <person name="Lastovetsky O.A."/>
            <person name="Gaspar M.L."/>
            <person name="Mondo S.J."/>
            <person name="LaButti K.M."/>
            <person name="Sandor L."/>
            <person name="Grigoriev I.V."/>
            <person name="Henry S.A."/>
            <person name="Pawlowska T.E."/>
        </authorList>
    </citation>
    <scope>NUCLEOTIDE SEQUENCE [LARGE SCALE GENOMIC DNA]</scope>
    <source>
        <strain evidence="2 3">ATCC 11559</strain>
    </source>
</reference>
<sequence>PPKHQQPQPQQQQQQQPQAPSWNQPQTQQAPSWQQQPLGTMASKYATAASSQPPVQTQPSQHQQEHYIPPAASKTPCLTFKIELAPGVTANLPVYPNDNPSDVVSQFEKNHHLVMSDAAKARFAERVAMLLSQYNK</sequence>
<name>A0A1X0RQ04_RHIZD</name>
<feature type="region of interest" description="Disordered" evidence="1">
    <location>
        <begin position="1"/>
        <end position="71"/>
    </location>
</feature>
<feature type="non-terminal residue" evidence="2">
    <location>
        <position position="1"/>
    </location>
</feature>
<proteinExistence type="predicted"/>
<feature type="compositionally biased region" description="Low complexity" evidence="1">
    <location>
        <begin position="50"/>
        <end position="62"/>
    </location>
</feature>
<dbReference type="Proteomes" id="UP000242381">
    <property type="component" value="Unassembled WGS sequence"/>
</dbReference>
<gene>
    <name evidence="2" type="ORF">BCV71DRAFT_229480</name>
</gene>
<protein>
    <submittedName>
        <fullName evidence="2">Uncharacterized protein</fullName>
    </submittedName>
</protein>
<dbReference type="EMBL" id="KV921491">
    <property type="protein sequence ID" value="ORE14107.1"/>
    <property type="molecule type" value="Genomic_DNA"/>
</dbReference>
<accession>A0A1X0RQ04</accession>
<dbReference type="VEuPathDB" id="FungiDB:BCV72DRAFT_234631"/>
<evidence type="ECO:0000313" key="2">
    <source>
        <dbReference type="EMBL" id="ORE14107.1"/>
    </source>
</evidence>